<dbReference type="InterPro" id="IPR017853">
    <property type="entry name" value="GH"/>
</dbReference>
<dbReference type="Pfam" id="PF02449">
    <property type="entry name" value="Glyco_hydro_42"/>
    <property type="match status" value="1"/>
</dbReference>
<keyword evidence="5" id="KW-0732">Signal</keyword>
<accession>A0A1X7UWN3</accession>
<keyword evidence="2" id="KW-0378">Hydrolase</keyword>
<dbReference type="GO" id="GO:0009341">
    <property type="term" value="C:beta-galactosidase complex"/>
    <property type="evidence" value="ECO:0007669"/>
    <property type="project" value="InterPro"/>
</dbReference>
<dbReference type="PANTHER" id="PTHR36447">
    <property type="entry name" value="BETA-GALACTOSIDASE GANA"/>
    <property type="match status" value="1"/>
</dbReference>
<keyword evidence="4" id="KW-0326">Glycosidase</keyword>
<dbReference type="PANTHER" id="PTHR36447:SF2">
    <property type="entry name" value="BETA-GALACTOSIDASE YESZ"/>
    <property type="match status" value="1"/>
</dbReference>
<evidence type="ECO:0000256" key="2">
    <source>
        <dbReference type="ARBA" id="ARBA00022801"/>
    </source>
</evidence>
<proteinExistence type="predicted"/>
<evidence type="ECO:0000256" key="4">
    <source>
        <dbReference type="ARBA" id="ARBA00023295"/>
    </source>
</evidence>
<dbReference type="EnsemblMetazoa" id="Aqu2.1.31782_001">
    <property type="protein sequence ID" value="Aqu2.1.31782_001"/>
    <property type="gene ID" value="Aqu2.1.31782"/>
</dbReference>
<evidence type="ECO:0000256" key="3">
    <source>
        <dbReference type="ARBA" id="ARBA00022833"/>
    </source>
</evidence>
<organism evidence="7">
    <name type="scientific">Amphimedon queenslandica</name>
    <name type="common">Sponge</name>
    <dbReference type="NCBI Taxonomy" id="400682"/>
    <lineage>
        <taxon>Eukaryota</taxon>
        <taxon>Metazoa</taxon>
        <taxon>Porifera</taxon>
        <taxon>Demospongiae</taxon>
        <taxon>Heteroscleromorpha</taxon>
        <taxon>Haplosclerida</taxon>
        <taxon>Niphatidae</taxon>
        <taxon>Amphimedon</taxon>
    </lineage>
</organism>
<protein>
    <recommendedName>
        <fullName evidence="6">Glycoside hydrolase family 42 N-terminal domain-containing protein</fullName>
    </recommendedName>
</protein>
<keyword evidence="1" id="KW-0479">Metal-binding</keyword>
<evidence type="ECO:0000259" key="6">
    <source>
        <dbReference type="Pfam" id="PF02449"/>
    </source>
</evidence>
<dbReference type="InParanoid" id="A0A1X7UWN3"/>
<dbReference type="eggNOG" id="ENOG502S1MV">
    <property type="taxonomic scope" value="Eukaryota"/>
</dbReference>
<dbReference type="GO" id="GO:0046872">
    <property type="term" value="F:metal ion binding"/>
    <property type="evidence" value="ECO:0007669"/>
    <property type="project" value="UniProtKB-KW"/>
</dbReference>
<dbReference type="InterPro" id="IPR003476">
    <property type="entry name" value="Glyco_hydro_42"/>
</dbReference>
<evidence type="ECO:0000313" key="7">
    <source>
        <dbReference type="EnsemblMetazoa" id="Aqu2.1.31782_001"/>
    </source>
</evidence>
<name>A0A1X7UWN3_AMPQE</name>
<evidence type="ECO:0000256" key="5">
    <source>
        <dbReference type="SAM" id="SignalP"/>
    </source>
</evidence>
<dbReference type="Gene3D" id="3.20.20.80">
    <property type="entry name" value="Glycosidases"/>
    <property type="match status" value="1"/>
</dbReference>
<dbReference type="SUPFAM" id="SSF51445">
    <property type="entry name" value="(Trans)glycosidases"/>
    <property type="match status" value="1"/>
</dbReference>
<feature type="chain" id="PRO_5010888629" description="Glycoside hydrolase family 42 N-terminal domain-containing protein" evidence="5">
    <location>
        <begin position="23"/>
        <end position="793"/>
    </location>
</feature>
<dbReference type="GO" id="GO:0004565">
    <property type="term" value="F:beta-galactosidase activity"/>
    <property type="evidence" value="ECO:0007669"/>
    <property type="project" value="InterPro"/>
</dbReference>
<dbReference type="InterPro" id="IPR013529">
    <property type="entry name" value="Glyco_hydro_42_N"/>
</dbReference>
<keyword evidence="3" id="KW-0862">Zinc</keyword>
<sequence>MQRMKLLLHILAVFSIIYVVSSCSLDVFDSLYQKVAVKRNALADLVANASATGIDCSYEYITLNVSTLFLQYSLYDINNTDILCKQYSDFYGENGCDIGKAVPCRELNKTLDILDKAAMELEKLMQNPSLHRRPVPPHKFKDVKEIDGYFFNSMTMQPIFAGGYDLPSYSTVESDILLQLLPIAQDSHEVLLDMRFLFPSKGKLNYSEIDRIADNFDQLYTLFDLSSNLVMHCLFPDWVIESDPELKKYGGSNCYLNTDDPVVMDLWRQGLTPLVEKLKSNPAVNSYRLGNEVHFGVSYNLTAEVSEYTVAKWHQWLEDKYGNILKLNSIWKKSYSSFDQVYFPVKLIKKGSRSILMLDQSLIGGPHFYDYCRFNGDRIFDYYSNISKIIKSVDPTAKTHIKYINHELFLDHYCNGVDRIALNSNLTEWSGCDTRITTAPYTFYNISFRNSGQYALDWITPAIAYTWMRTTSPNKPVVDLETHPISTSNYRNTSIPDNHMSAVIWLTHLHGLALHKSWAWTRNANGSYRSYVNDIVDTYPTLPQAVDSSVRTIAMINALGNEVLALAKAPKPICMLWSRDSSIQDMNYLYSQVDTFEAVSFYGPQPQFIAEPLVQGPETFTNRDCKVLVIPGQSYVSDEIVDTVRSYVKDHNGKVIFTGSKTVFHFTPIGDARMSSELEWMKDLPHFPDQDPQKLLQAMELYLTPANADKIVTCIDQSTNTTAWGMLCRGAKMPNKESTIAFVLNALTVPVEVRLSIDGKLVTTAKEIYMSEILDMKLPLKVEPMTVYILEID</sequence>
<evidence type="ECO:0000256" key="1">
    <source>
        <dbReference type="ARBA" id="ARBA00022723"/>
    </source>
</evidence>
<dbReference type="GO" id="GO:0005975">
    <property type="term" value="P:carbohydrate metabolic process"/>
    <property type="evidence" value="ECO:0007669"/>
    <property type="project" value="InterPro"/>
</dbReference>
<dbReference type="PROSITE" id="PS51257">
    <property type="entry name" value="PROKAR_LIPOPROTEIN"/>
    <property type="match status" value="1"/>
</dbReference>
<feature type="signal peptide" evidence="5">
    <location>
        <begin position="1"/>
        <end position="22"/>
    </location>
</feature>
<reference evidence="7" key="1">
    <citation type="submission" date="2017-05" db="UniProtKB">
        <authorList>
            <consortium name="EnsemblMetazoa"/>
        </authorList>
    </citation>
    <scope>IDENTIFICATION</scope>
</reference>
<feature type="domain" description="Glycoside hydrolase family 42 N-terminal" evidence="6">
    <location>
        <begin position="235"/>
        <end position="537"/>
    </location>
</feature>
<dbReference type="AlphaFoldDB" id="A0A1X7UWN3"/>